<sequence length="111" mass="13001">MSRNVDALRITEIDVEDQALVLHSQVSPALQRAHPASVCYSEMESDAKHQAQIDQLQQQIDKILQEMQQMKHPIHQLQQQTDQRAQQQQQHQQHMNQALHEIQQTNNHIEE</sequence>
<gene>
    <name evidence="2" type="ORF">BGZ65_012653</name>
</gene>
<comment type="caution">
    <text evidence="2">The sequence shown here is derived from an EMBL/GenBank/DDBJ whole genome shotgun (WGS) entry which is preliminary data.</text>
</comment>
<keyword evidence="3" id="KW-1185">Reference proteome</keyword>
<reference evidence="2" key="1">
    <citation type="journal article" date="2020" name="Fungal Divers.">
        <title>Resolving the Mortierellaceae phylogeny through synthesis of multi-gene phylogenetics and phylogenomics.</title>
        <authorList>
            <person name="Vandepol N."/>
            <person name="Liber J."/>
            <person name="Desiro A."/>
            <person name="Na H."/>
            <person name="Kennedy M."/>
            <person name="Barry K."/>
            <person name="Grigoriev I.V."/>
            <person name="Miller A.N."/>
            <person name="O'Donnell K."/>
            <person name="Stajich J.E."/>
            <person name="Bonito G."/>
        </authorList>
    </citation>
    <scope>NUCLEOTIDE SEQUENCE</scope>
    <source>
        <strain evidence="2">MES-2147</strain>
    </source>
</reference>
<feature type="compositionally biased region" description="Polar residues" evidence="1">
    <location>
        <begin position="102"/>
        <end position="111"/>
    </location>
</feature>
<accession>A0A9P6MCY1</accession>
<dbReference type="Proteomes" id="UP000749646">
    <property type="component" value="Unassembled WGS sequence"/>
</dbReference>
<dbReference type="EMBL" id="JAAAHW010002349">
    <property type="protein sequence ID" value="KAF9992122.1"/>
    <property type="molecule type" value="Genomic_DNA"/>
</dbReference>
<proteinExistence type="predicted"/>
<feature type="compositionally biased region" description="Low complexity" evidence="1">
    <location>
        <begin position="75"/>
        <end position="97"/>
    </location>
</feature>
<name>A0A9P6MCY1_9FUNG</name>
<feature type="region of interest" description="Disordered" evidence="1">
    <location>
        <begin position="71"/>
        <end position="111"/>
    </location>
</feature>
<evidence type="ECO:0000313" key="2">
    <source>
        <dbReference type="EMBL" id="KAF9992122.1"/>
    </source>
</evidence>
<evidence type="ECO:0000256" key="1">
    <source>
        <dbReference type="SAM" id="MobiDB-lite"/>
    </source>
</evidence>
<dbReference type="AlphaFoldDB" id="A0A9P6MCY1"/>
<organism evidence="2 3">
    <name type="scientific">Modicella reniformis</name>
    <dbReference type="NCBI Taxonomy" id="1440133"/>
    <lineage>
        <taxon>Eukaryota</taxon>
        <taxon>Fungi</taxon>
        <taxon>Fungi incertae sedis</taxon>
        <taxon>Mucoromycota</taxon>
        <taxon>Mortierellomycotina</taxon>
        <taxon>Mortierellomycetes</taxon>
        <taxon>Mortierellales</taxon>
        <taxon>Mortierellaceae</taxon>
        <taxon>Modicella</taxon>
    </lineage>
</organism>
<protein>
    <submittedName>
        <fullName evidence="2">Uncharacterized protein</fullName>
    </submittedName>
</protein>
<feature type="non-terminal residue" evidence="2">
    <location>
        <position position="111"/>
    </location>
</feature>
<evidence type="ECO:0000313" key="3">
    <source>
        <dbReference type="Proteomes" id="UP000749646"/>
    </source>
</evidence>